<gene>
    <name evidence="3" type="ORF">Pan54_28740</name>
</gene>
<name>A0A5C5XH32_9PLAN</name>
<keyword evidence="2" id="KW-0472">Membrane</keyword>
<dbReference type="RefSeq" id="WP_146504026.1">
    <property type="nucleotide sequence ID" value="NZ_SJPG01000001.1"/>
</dbReference>
<feature type="region of interest" description="Disordered" evidence="1">
    <location>
        <begin position="39"/>
        <end position="82"/>
    </location>
</feature>
<sequence length="126" mass="13627">MAFKAYCPDCGASYSMSDRSKEGKKLKCKKCGGKFVAELEESSSSKSSKSRSKPEKLKAPPPKVRGKDSIRNEPTTEELEVVTAGGASKPVMIGAIFLFIAFWGGVIFAVSQMEFKPSGPQEVQQV</sequence>
<evidence type="ECO:0008006" key="5">
    <source>
        <dbReference type="Google" id="ProtNLM"/>
    </source>
</evidence>
<reference evidence="3 4" key="1">
    <citation type="submission" date="2019-02" db="EMBL/GenBank/DDBJ databases">
        <title>Deep-cultivation of Planctomycetes and their phenomic and genomic characterization uncovers novel biology.</title>
        <authorList>
            <person name="Wiegand S."/>
            <person name="Jogler M."/>
            <person name="Boedeker C."/>
            <person name="Pinto D."/>
            <person name="Vollmers J."/>
            <person name="Rivas-Marin E."/>
            <person name="Kohn T."/>
            <person name="Peeters S.H."/>
            <person name="Heuer A."/>
            <person name="Rast P."/>
            <person name="Oberbeckmann S."/>
            <person name="Bunk B."/>
            <person name="Jeske O."/>
            <person name="Meyerdierks A."/>
            <person name="Storesund J.E."/>
            <person name="Kallscheuer N."/>
            <person name="Luecker S."/>
            <person name="Lage O.M."/>
            <person name="Pohl T."/>
            <person name="Merkel B.J."/>
            <person name="Hornburger P."/>
            <person name="Mueller R.-W."/>
            <person name="Bruemmer F."/>
            <person name="Labrenz M."/>
            <person name="Spormann A.M."/>
            <person name="Op Den Camp H."/>
            <person name="Overmann J."/>
            <person name="Amann R."/>
            <person name="Jetten M.S.M."/>
            <person name="Mascher T."/>
            <person name="Medema M.H."/>
            <person name="Devos D.P."/>
            <person name="Kaster A.-K."/>
            <person name="Ovreas L."/>
            <person name="Rohde M."/>
            <person name="Galperin M.Y."/>
            <person name="Jogler C."/>
        </authorList>
    </citation>
    <scope>NUCLEOTIDE SEQUENCE [LARGE SCALE GENOMIC DNA]</scope>
    <source>
        <strain evidence="3 4">Pan54</strain>
    </source>
</reference>
<keyword evidence="2" id="KW-0812">Transmembrane</keyword>
<dbReference type="Proteomes" id="UP000316095">
    <property type="component" value="Unassembled WGS sequence"/>
</dbReference>
<evidence type="ECO:0000313" key="4">
    <source>
        <dbReference type="Proteomes" id="UP000316095"/>
    </source>
</evidence>
<organism evidence="3 4">
    <name type="scientific">Rubinisphaera italica</name>
    <dbReference type="NCBI Taxonomy" id="2527969"/>
    <lineage>
        <taxon>Bacteria</taxon>
        <taxon>Pseudomonadati</taxon>
        <taxon>Planctomycetota</taxon>
        <taxon>Planctomycetia</taxon>
        <taxon>Planctomycetales</taxon>
        <taxon>Planctomycetaceae</taxon>
        <taxon>Rubinisphaera</taxon>
    </lineage>
</organism>
<protein>
    <recommendedName>
        <fullName evidence="5">Zinc finger/thioredoxin putative domain-containing protein</fullName>
    </recommendedName>
</protein>
<keyword evidence="4" id="KW-1185">Reference proteome</keyword>
<evidence type="ECO:0000256" key="1">
    <source>
        <dbReference type="SAM" id="MobiDB-lite"/>
    </source>
</evidence>
<evidence type="ECO:0000313" key="3">
    <source>
        <dbReference type="EMBL" id="TWT62134.1"/>
    </source>
</evidence>
<dbReference type="EMBL" id="SJPG01000001">
    <property type="protein sequence ID" value="TWT62134.1"/>
    <property type="molecule type" value="Genomic_DNA"/>
</dbReference>
<evidence type="ECO:0000256" key="2">
    <source>
        <dbReference type="SAM" id="Phobius"/>
    </source>
</evidence>
<comment type="caution">
    <text evidence="3">The sequence shown here is derived from an EMBL/GenBank/DDBJ whole genome shotgun (WGS) entry which is preliminary data.</text>
</comment>
<proteinExistence type="predicted"/>
<feature type="transmembrane region" description="Helical" evidence="2">
    <location>
        <begin position="91"/>
        <end position="110"/>
    </location>
</feature>
<dbReference type="AlphaFoldDB" id="A0A5C5XH32"/>
<keyword evidence="2" id="KW-1133">Transmembrane helix</keyword>
<accession>A0A5C5XH32</accession>